<comment type="caution">
    <text evidence="2">The sequence shown here is derived from an EMBL/GenBank/DDBJ whole genome shotgun (WGS) entry which is preliminary data.</text>
</comment>
<protein>
    <submittedName>
        <fullName evidence="2">Uncharacterized protein</fullName>
    </submittedName>
</protein>
<evidence type="ECO:0000256" key="1">
    <source>
        <dbReference type="SAM" id="Phobius"/>
    </source>
</evidence>
<keyword evidence="1" id="KW-0812">Transmembrane</keyword>
<dbReference type="Proteomes" id="UP000555103">
    <property type="component" value="Unassembled WGS sequence"/>
</dbReference>
<keyword evidence="1" id="KW-1133">Transmembrane helix</keyword>
<evidence type="ECO:0000313" key="2">
    <source>
        <dbReference type="EMBL" id="MBB4037588.1"/>
    </source>
</evidence>
<accession>A0A840CTS8</accession>
<reference evidence="2 3" key="1">
    <citation type="submission" date="2020-08" db="EMBL/GenBank/DDBJ databases">
        <title>Genomic Encyclopedia of Type Strains, Phase IV (KMG-IV): sequencing the most valuable type-strain genomes for metagenomic binning, comparative biology and taxonomic classification.</title>
        <authorList>
            <person name="Goeker M."/>
        </authorList>
    </citation>
    <scope>NUCLEOTIDE SEQUENCE [LARGE SCALE GENOMIC DNA]</scope>
    <source>
        <strain evidence="2 3">DSM 104969</strain>
    </source>
</reference>
<gene>
    <name evidence="2" type="ORF">GGR21_003508</name>
</gene>
<proteinExistence type="predicted"/>
<keyword evidence="1" id="KW-0472">Membrane</keyword>
<feature type="transmembrane region" description="Helical" evidence="1">
    <location>
        <begin position="88"/>
        <end position="121"/>
    </location>
</feature>
<dbReference type="AlphaFoldDB" id="A0A840CTS8"/>
<dbReference type="RefSeq" id="WP_183308430.1">
    <property type="nucleotide sequence ID" value="NZ_JACIEP010000015.1"/>
</dbReference>
<evidence type="ECO:0000313" key="3">
    <source>
        <dbReference type="Proteomes" id="UP000555103"/>
    </source>
</evidence>
<organism evidence="2 3">
    <name type="scientific">Dysgonomonas hofstadii</name>
    <dbReference type="NCBI Taxonomy" id="637886"/>
    <lineage>
        <taxon>Bacteria</taxon>
        <taxon>Pseudomonadati</taxon>
        <taxon>Bacteroidota</taxon>
        <taxon>Bacteroidia</taxon>
        <taxon>Bacteroidales</taxon>
        <taxon>Dysgonomonadaceae</taxon>
        <taxon>Dysgonomonas</taxon>
    </lineage>
</organism>
<sequence>MMSHSPITTNAKKYDKLLFLFVLAALSLFMVCWYAPVSEYGGHDYFFNLQRFRTLMGALQSGNYPIYLDYQVMEGYGYFTKAFYPDLMLLPFAALAILTSIPFAYDVMIFTYTFLCGLFMYQAEIKRWHI</sequence>
<feature type="transmembrane region" description="Helical" evidence="1">
    <location>
        <begin position="17"/>
        <end position="36"/>
    </location>
</feature>
<name>A0A840CTS8_9BACT</name>
<dbReference type="EMBL" id="JACIEP010000015">
    <property type="protein sequence ID" value="MBB4037588.1"/>
    <property type="molecule type" value="Genomic_DNA"/>
</dbReference>
<keyword evidence="3" id="KW-1185">Reference proteome</keyword>